<dbReference type="FunFam" id="1.10.287.70:FF:000015">
    <property type="entry name" value="Calcium-activated potassium channel subunit alpha-1 isoform X7"/>
    <property type="match status" value="1"/>
</dbReference>
<evidence type="ECO:0000256" key="15">
    <source>
        <dbReference type="ARBA" id="ARBA00031999"/>
    </source>
</evidence>
<dbReference type="STRING" id="10195.A0A3M7T4B9"/>
<evidence type="ECO:0000256" key="4">
    <source>
        <dbReference type="ARBA" id="ARBA00022553"/>
    </source>
</evidence>
<name>A0A3M7T4B9_BRAPC</name>
<dbReference type="GO" id="GO:0045211">
    <property type="term" value="C:postsynaptic membrane"/>
    <property type="evidence" value="ECO:0007669"/>
    <property type="project" value="TreeGrafter"/>
</dbReference>
<dbReference type="PANTHER" id="PTHR10027:SF33">
    <property type="entry name" value="CALCIUM-ACTIVATED POTASSIUM CHANNEL SUBUNIT ALPHA-1-RELATED"/>
    <property type="match status" value="1"/>
</dbReference>
<feature type="transmembrane region" description="Helical" evidence="17">
    <location>
        <begin position="105"/>
        <end position="123"/>
    </location>
</feature>
<evidence type="ECO:0000256" key="11">
    <source>
        <dbReference type="ARBA" id="ARBA00023065"/>
    </source>
</evidence>
<feature type="transmembrane region" description="Helical" evidence="17">
    <location>
        <begin position="22"/>
        <end position="52"/>
    </location>
</feature>
<evidence type="ECO:0000256" key="1">
    <source>
        <dbReference type="ARBA" id="ARBA00004141"/>
    </source>
</evidence>
<evidence type="ECO:0000256" key="16">
    <source>
        <dbReference type="ARBA" id="ARBA00060897"/>
    </source>
</evidence>
<dbReference type="PANTHER" id="PTHR10027">
    <property type="entry name" value="CALCIUM-ACTIVATED POTASSIUM CHANNEL ALPHA CHAIN"/>
    <property type="match status" value="1"/>
</dbReference>
<keyword evidence="7" id="KW-0106">Calcium</keyword>
<dbReference type="FunFam" id="1.20.120.350:FF:000035">
    <property type="entry name" value="Calcium-activated potassium channel slowpoke"/>
    <property type="match status" value="1"/>
</dbReference>
<keyword evidence="6" id="KW-0631">Potassium channel</keyword>
<dbReference type="GO" id="GO:0009410">
    <property type="term" value="P:response to xenobiotic stimulus"/>
    <property type="evidence" value="ECO:0007669"/>
    <property type="project" value="UniProtKB-ARBA"/>
</dbReference>
<evidence type="ECO:0000259" key="18">
    <source>
        <dbReference type="Pfam" id="PF00520"/>
    </source>
</evidence>
<evidence type="ECO:0000256" key="13">
    <source>
        <dbReference type="ARBA" id="ARBA00023303"/>
    </source>
</evidence>
<evidence type="ECO:0000256" key="10">
    <source>
        <dbReference type="ARBA" id="ARBA00022989"/>
    </source>
</evidence>
<feature type="transmembrane region" description="Helical" evidence="17">
    <location>
        <begin position="169"/>
        <end position="191"/>
    </location>
</feature>
<dbReference type="AlphaFoldDB" id="A0A3M7T4B9"/>
<evidence type="ECO:0000256" key="7">
    <source>
        <dbReference type="ARBA" id="ARBA00022837"/>
    </source>
</evidence>
<evidence type="ECO:0000256" key="14">
    <source>
        <dbReference type="ARBA" id="ARBA00029579"/>
    </source>
</evidence>
<comment type="similarity">
    <text evidence="16">Belongs to the potassium channel family. Calcium-activated (TC 1.A.1.3) subfamily. Slo sub-subfamily.</text>
</comment>
<keyword evidence="20" id="KW-1185">Reference proteome</keyword>
<keyword evidence="3" id="KW-0633">Potassium transport</keyword>
<reference evidence="19 20" key="1">
    <citation type="journal article" date="2018" name="Sci. Rep.">
        <title>Genomic signatures of local adaptation to the degree of environmental predictability in rotifers.</title>
        <authorList>
            <person name="Franch-Gras L."/>
            <person name="Hahn C."/>
            <person name="Garcia-Roger E.M."/>
            <person name="Carmona M.J."/>
            <person name="Serra M."/>
            <person name="Gomez A."/>
        </authorList>
    </citation>
    <scope>NUCLEOTIDE SEQUENCE [LARGE SCALE GENOMIC DNA]</scope>
    <source>
        <strain evidence="19">HYR1</strain>
    </source>
</reference>
<feature type="transmembrane region" description="Helical" evidence="17">
    <location>
        <begin position="143"/>
        <end position="162"/>
    </location>
</feature>
<dbReference type="GO" id="GO:0050804">
    <property type="term" value="P:modulation of chemical synaptic transmission"/>
    <property type="evidence" value="ECO:0007669"/>
    <property type="project" value="UniProtKB-ARBA"/>
</dbReference>
<dbReference type="InterPro" id="IPR005821">
    <property type="entry name" value="Ion_trans_dom"/>
</dbReference>
<evidence type="ECO:0000256" key="17">
    <source>
        <dbReference type="SAM" id="Phobius"/>
    </source>
</evidence>
<dbReference type="EMBL" id="REGN01000317">
    <property type="protein sequence ID" value="RNA42805.1"/>
    <property type="molecule type" value="Genomic_DNA"/>
</dbReference>
<keyword evidence="13 19" id="KW-0407">Ion channel</keyword>
<keyword evidence="10 17" id="KW-1133">Transmembrane helix</keyword>
<keyword evidence="2" id="KW-0813">Transport</keyword>
<evidence type="ECO:0000256" key="12">
    <source>
        <dbReference type="ARBA" id="ARBA00023136"/>
    </source>
</evidence>
<evidence type="ECO:0000256" key="2">
    <source>
        <dbReference type="ARBA" id="ARBA00022448"/>
    </source>
</evidence>
<proteinExistence type="inferred from homology"/>
<keyword evidence="8" id="KW-0851">Voltage-gated channel</keyword>
<dbReference type="Proteomes" id="UP000276133">
    <property type="component" value="Unassembled WGS sequence"/>
</dbReference>
<evidence type="ECO:0000313" key="20">
    <source>
        <dbReference type="Proteomes" id="UP000276133"/>
    </source>
</evidence>
<dbReference type="OrthoDB" id="10035564at2759"/>
<evidence type="ECO:0000256" key="9">
    <source>
        <dbReference type="ARBA" id="ARBA00022958"/>
    </source>
</evidence>
<dbReference type="GO" id="GO:0034702">
    <property type="term" value="C:monoatomic ion channel complex"/>
    <property type="evidence" value="ECO:0007669"/>
    <property type="project" value="UniProtKB-KW"/>
</dbReference>
<evidence type="ECO:0000313" key="19">
    <source>
        <dbReference type="EMBL" id="RNA42805.1"/>
    </source>
</evidence>
<dbReference type="InterPro" id="IPR047871">
    <property type="entry name" value="K_chnl_Slo-like"/>
</dbReference>
<dbReference type="Pfam" id="PF00520">
    <property type="entry name" value="Ion_trans"/>
    <property type="match status" value="1"/>
</dbReference>
<evidence type="ECO:0000256" key="3">
    <source>
        <dbReference type="ARBA" id="ARBA00022538"/>
    </source>
</evidence>
<evidence type="ECO:0000256" key="5">
    <source>
        <dbReference type="ARBA" id="ARBA00022692"/>
    </source>
</evidence>
<gene>
    <name evidence="19" type="ORF">BpHYR1_000567</name>
</gene>
<sequence length="249" mass="28997">MGQTSTSLDNSNLDPECIGRRYWYVFLMSSLITFFGGLLIIFVWRFLTFLFVGKFFKKIRKRIFKTDNIDAVISLENSDTEIGWVTAARDFCGELISAQSISGRILMILVSILSVGSLVIYFFDASTSPIETCQKWKESVSQQIDLGFNLFFMLYFFIRFVAAQDKLWFWLDIYSIVDYFTIPPSFVSIYLDRNWIGLRFLRVLRLMNIPDILQYLNLLKTSNSIRLTQLFVMFLSIWLTAAGFVHLVN</sequence>
<feature type="transmembrane region" description="Helical" evidence="17">
    <location>
        <begin position="227"/>
        <end position="248"/>
    </location>
</feature>
<protein>
    <recommendedName>
        <fullName evidence="14">BK channel</fullName>
    </recommendedName>
    <alternativeName>
        <fullName evidence="15">Maxi K channel</fullName>
    </alternativeName>
</protein>
<comment type="caution">
    <text evidence="19">The sequence shown here is derived from an EMBL/GenBank/DDBJ whole genome shotgun (WGS) entry which is preliminary data.</text>
</comment>
<dbReference type="Gene3D" id="1.10.287.70">
    <property type="match status" value="1"/>
</dbReference>
<keyword evidence="5 17" id="KW-0812">Transmembrane</keyword>
<keyword evidence="4" id="KW-0597">Phosphoprotein</keyword>
<keyword evidence="11" id="KW-0406">Ion transport</keyword>
<evidence type="ECO:0000256" key="8">
    <source>
        <dbReference type="ARBA" id="ARBA00022882"/>
    </source>
</evidence>
<dbReference type="SUPFAM" id="SSF81324">
    <property type="entry name" value="Voltage-gated potassium channels"/>
    <property type="match status" value="1"/>
</dbReference>
<comment type="subcellular location">
    <subcellularLocation>
        <location evidence="1">Membrane</location>
        <topology evidence="1">Multi-pass membrane protein</topology>
    </subcellularLocation>
</comment>
<accession>A0A3M7T4B9</accession>
<organism evidence="19 20">
    <name type="scientific">Brachionus plicatilis</name>
    <name type="common">Marine rotifer</name>
    <name type="synonym">Brachionus muelleri</name>
    <dbReference type="NCBI Taxonomy" id="10195"/>
    <lineage>
        <taxon>Eukaryota</taxon>
        <taxon>Metazoa</taxon>
        <taxon>Spiralia</taxon>
        <taxon>Gnathifera</taxon>
        <taxon>Rotifera</taxon>
        <taxon>Eurotatoria</taxon>
        <taxon>Monogononta</taxon>
        <taxon>Pseudotrocha</taxon>
        <taxon>Ploima</taxon>
        <taxon>Brachionidae</taxon>
        <taxon>Brachionus</taxon>
    </lineage>
</organism>
<keyword evidence="12 17" id="KW-0472">Membrane</keyword>
<feature type="domain" description="Ion transport" evidence="18">
    <location>
        <begin position="107"/>
        <end position="239"/>
    </location>
</feature>
<evidence type="ECO:0000256" key="6">
    <source>
        <dbReference type="ARBA" id="ARBA00022826"/>
    </source>
</evidence>
<keyword evidence="9" id="KW-0630">Potassium</keyword>
<dbReference type="GO" id="GO:0060072">
    <property type="term" value="F:large conductance calcium-activated potassium channel activity"/>
    <property type="evidence" value="ECO:0007669"/>
    <property type="project" value="TreeGrafter"/>
</dbReference>